<dbReference type="EMBL" id="JASDAP010000011">
    <property type="protein sequence ID" value="KAK1893556.1"/>
    <property type="molecule type" value="Genomic_DNA"/>
</dbReference>
<reference evidence="2" key="1">
    <citation type="submission" date="2023-04" db="EMBL/GenBank/DDBJ databases">
        <title>Chromosome-level genome of Chaenocephalus aceratus.</title>
        <authorList>
            <person name="Park H."/>
        </authorList>
    </citation>
    <scope>NUCLEOTIDE SEQUENCE</scope>
    <source>
        <strain evidence="2">DE</strain>
        <tissue evidence="2">Muscle</tissue>
    </source>
</reference>
<dbReference type="AlphaFoldDB" id="A0AAD9FA10"/>
<feature type="compositionally biased region" description="Basic and acidic residues" evidence="1">
    <location>
        <begin position="19"/>
        <end position="30"/>
    </location>
</feature>
<organism evidence="2 3">
    <name type="scientific">Dissostichus eleginoides</name>
    <name type="common">Patagonian toothfish</name>
    <name type="synonym">Dissostichus amissus</name>
    <dbReference type="NCBI Taxonomy" id="100907"/>
    <lineage>
        <taxon>Eukaryota</taxon>
        <taxon>Metazoa</taxon>
        <taxon>Chordata</taxon>
        <taxon>Craniata</taxon>
        <taxon>Vertebrata</taxon>
        <taxon>Euteleostomi</taxon>
        <taxon>Actinopterygii</taxon>
        <taxon>Neopterygii</taxon>
        <taxon>Teleostei</taxon>
        <taxon>Neoteleostei</taxon>
        <taxon>Acanthomorphata</taxon>
        <taxon>Eupercaria</taxon>
        <taxon>Perciformes</taxon>
        <taxon>Notothenioidei</taxon>
        <taxon>Nototheniidae</taxon>
        <taxon>Dissostichus</taxon>
    </lineage>
</organism>
<accession>A0AAD9FA10</accession>
<dbReference type="Proteomes" id="UP001228049">
    <property type="component" value="Unassembled WGS sequence"/>
</dbReference>
<comment type="caution">
    <text evidence="2">The sequence shown here is derived from an EMBL/GenBank/DDBJ whole genome shotgun (WGS) entry which is preliminary data.</text>
</comment>
<gene>
    <name evidence="2" type="ORF">KUDE01_019020</name>
</gene>
<name>A0AAD9FA10_DISEL</name>
<evidence type="ECO:0000256" key="1">
    <source>
        <dbReference type="SAM" id="MobiDB-lite"/>
    </source>
</evidence>
<proteinExistence type="predicted"/>
<protein>
    <submittedName>
        <fullName evidence="2">DNA mismatch repair protein MutL</fullName>
    </submittedName>
</protein>
<feature type="compositionally biased region" description="Polar residues" evidence="1">
    <location>
        <begin position="54"/>
        <end position="68"/>
    </location>
</feature>
<feature type="non-terminal residue" evidence="2">
    <location>
        <position position="1"/>
    </location>
</feature>
<evidence type="ECO:0000313" key="2">
    <source>
        <dbReference type="EMBL" id="KAK1893556.1"/>
    </source>
</evidence>
<evidence type="ECO:0000313" key="3">
    <source>
        <dbReference type="Proteomes" id="UP001228049"/>
    </source>
</evidence>
<keyword evidence="3" id="KW-1185">Reference proteome</keyword>
<feature type="region of interest" description="Disordered" evidence="1">
    <location>
        <begin position="19"/>
        <end position="75"/>
    </location>
</feature>
<sequence length="112" mass="11608">VSGSLSGSLSTLMGLMVEKTRSGLRRERQKAIPTLTSQPPSPDPQSCDRRSGGHVSSPSQGSLGNYQHPSKGRCSCSSVAGAIITLPPLTSVPWARSPSGLSLSHHASLCQA</sequence>